<dbReference type="AlphaFoldDB" id="A0A0A9EGR3"/>
<proteinExistence type="predicted"/>
<name>A0A0A9EGR3_ARUDO</name>
<protein>
    <submittedName>
        <fullName evidence="1">Uncharacterized protein</fullName>
    </submittedName>
</protein>
<evidence type="ECO:0000313" key="1">
    <source>
        <dbReference type="EMBL" id="JAD99271.1"/>
    </source>
</evidence>
<dbReference type="EMBL" id="GBRH01198624">
    <property type="protein sequence ID" value="JAD99271.1"/>
    <property type="molecule type" value="Transcribed_RNA"/>
</dbReference>
<accession>A0A0A9EGR3</accession>
<reference evidence="1" key="2">
    <citation type="journal article" date="2015" name="Data Brief">
        <title>Shoot transcriptome of the giant reed, Arundo donax.</title>
        <authorList>
            <person name="Barrero R.A."/>
            <person name="Guerrero F.D."/>
            <person name="Moolhuijzen P."/>
            <person name="Goolsby J.A."/>
            <person name="Tidwell J."/>
            <person name="Bellgard S.E."/>
            <person name="Bellgard M.I."/>
        </authorList>
    </citation>
    <scope>NUCLEOTIDE SEQUENCE</scope>
    <source>
        <tissue evidence="1">Shoot tissue taken approximately 20 cm above the soil surface</tissue>
    </source>
</reference>
<organism evidence="1">
    <name type="scientific">Arundo donax</name>
    <name type="common">Giant reed</name>
    <name type="synonym">Donax arundinaceus</name>
    <dbReference type="NCBI Taxonomy" id="35708"/>
    <lineage>
        <taxon>Eukaryota</taxon>
        <taxon>Viridiplantae</taxon>
        <taxon>Streptophyta</taxon>
        <taxon>Embryophyta</taxon>
        <taxon>Tracheophyta</taxon>
        <taxon>Spermatophyta</taxon>
        <taxon>Magnoliopsida</taxon>
        <taxon>Liliopsida</taxon>
        <taxon>Poales</taxon>
        <taxon>Poaceae</taxon>
        <taxon>PACMAD clade</taxon>
        <taxon>Arundinoideae</taxon>
        <taxon>Arundineae</taxon>
        <taxon>Arundo</taxon>
    </lineage>
</organism>
<reference evidence="1" key="1">
    <citation type="submission" date="2014-09" db="EMBL/GenBank/DDBJ databases">
        <authorList>
            <person name="Magalhaes I.L.F."/>
            <person name="Oliveira U."/>
            <person name="Santos F.R."/>
            <person name="Vidigal T.H.D.A."/>
            <person name="Brescovit A.D."/>
            <person name="Santos A.J."/>
        </authorList>
    </citation>
    <scope>NUCLEOTIDE SEQUENCE</scope>
    <source>
        <tissue evidence="1">Shoot tissue taken approximately 20 cm above the soil surface</tissue>
    </source>
</reference>
<sequence length="23" mass="2618">MHMQNPHHGGQLHCCLYAEVQPS</sequence>